<keyword evidence="1" id="KW-0472">Membrane</keyword>
<proteinExistence type="predicted"/>
<dbReference type="InterPro" id="IPR039632">
    <property type="entry name" value="TMEM42"/>
</dbReference>
<reference evidence="2 3" key="1">
    <citation type="journal article" date="2021" name="BMC Biol.">
        <title>Horizontally acquired antibacterial genes associated with adaptive radiation of ladybird beetles.</title>
        <authorList>
            <person name="Li H.S."/>
            <person name="Tang X.F."/>
            <person name="Huang Y.H."/>
            <person name="Xu Z.Y."/>
            <person name="Chen M.L."/>
            <person name="Du X.Y."/>
            <person name="Qiu B.Y."/>
            <person name="Chen P.T."/>
            <person name="Zhang W."/>
            <person name="Slipinski A."/>
            <person name="Escalona H.E."/>
            <person name="Waterhouse R.M."/>
            <person name="Zwick A."/>
            <person name="Pang H."/>
        </authorList>
    </citation>
    <scope>NUCLEOTIDE SEQUENCE [LARGE SCALE GENOMIC DNA]</scope>
    <source>
        <strain evidence="2">SYSU2018</strain>
    </source>
</reference>
<feature type="transmembrane region" description="Helical" evidence="1">
    <location>
        <begin position="7"/>
        <end position="28"/>
    </location>
</feature>
<feature type="transmembrane region" description="Helical" evidence="1">
    <location>
        <begin position="94"/>
        <end position="111"/>
    </location>
</feature>
<dbReference type="EMBL" id="JABFTP020000083">
    <property type="protein sequence ID" value="KAL3275789.1"/>
    <property type="molecule type" value="Genomic_DNA"/>
</dbReference>
<comment type="caution">
    <text evidence="2">The sequence shown here is derived from an EMBL/GenBank/DDBJ whole genome shotgun (WGS) entry which is preliminary data.</text>
</comment>
<protein>
    <recommendedName>
        <fullName evidence="4">Transmembrane protein 42</fullName>
    </recommendedName>
</protein>
<sequence length="122" mass="13740">MLKKIHYAFFAGICAAAASVFGKLSGLPTLDNSFILRLLCFTLMIFLNGCVWTLFVKALHQSESSLLATVVSNASNFLFSTLMGYIVFRETTSMLWWIGLSFILFGLFLVMPRQVHESQKME</sequence>
<dbReference type="PANTHER" id="PTHR31965">
    <property type="entry name" value="TRANSMEMBRANE PROTEIN 42"/>
    <property type="match status" value="1"/>
</dbReference>
<feature type="transmembrane region" description="Helical" evidence="1">
    <location>
        <begin position="34"/>
        <end position="55"/>
    </location>
</feature>
<name>A0ABD2NB78_9CUCU</name>
<evidence type="ECO:0000256" key="1">
    <source>
        <dbReference type="SAM" id="Phobius"/>
    </source>
</evidence>
<feature type="transmembrane region" description="Helical" evidence="1">
    <location>
        <begin position="67"/>
        <end position="88"/>
    </location>
</feature>
<evidence type="ECO:0000313" key="3">
    <source>
        <dbReference type="Proteomes" id="UP001516400"/>
    </source>
</evidence>
<dbReference type="PANTHER" id="PTHR31965:SF1">
    <property type="entry name" value="TRANSMEMBRANE PROTEIN 42"/>
    <property type="match status" value="1"/>
</dbReference>
<evidence type="ECO:0000313" key="2">
    <source>
        <dbReference type="EMBL" id="KAL3275789.1"/>
    </source>
</evidence>
<keyword evidence="1" id="KW-1133">Transmembrane helix</keyword>
<gene>
    <name evidence="2" type="ORF">HHI36_020533</name>
</gene>
<accession>A0ABD2NB78</accession>
<organism evidence="2 3">
    <name type="scientific">Cryptolaemus montrouzieri</name>
    <dbReference type="NCBI Taxonomy" id="559131"/>
    <lineage>
        <taxon>Eukaryota</taxon>
        <taxon>Metazoa</taxon>
        <taxon>Ecdysozoa</taxon>
        <taxon>Arthropoda</taxon>
        <taxon>Hexapoda</taxon>
        <taxon>Insecta</taxon>
        <taxon>Pterygota</taxon>
        <taxon>Neoptera</taxon>
        <taxon>Endopterygota</taxon>
        <taxon>Coleoptera</taxon>
        <taxon>Polyphaga</taxon>
        <taxon>Cucujiformia</taxon>
        <taxon>Coccinelloidea</taxon>
        <taxon>Coccinellidae</taxon>
        <taxon>Scymninae</taxon>
        <taxon>Scymnini</taxon>
        <taxon>Cryptolaemus</taxon>
    </lineage>
</organism>
<dbReference type="SUPFAM" id="SSF103481">
    <property type="entry name" value="Multidrug resistance efflux transporter EmrE"/>
    <property type="match status" value="1"/>
</dbReference>
<dbReference type="InterPro" id="IPR037185">
    <property type="entry name" value="EmrE-like"/>
</dbReference>
<keyword evidence="1" id="KW-0812">Transmembrane</keyword>
<dbReference type="Gene3D" id="1.10.3730.20">
    <property type="match status" value="1"/>
</dbReference>
<dbReference type="Proteomes" id="UP001516400">
    <property type="component" value="Unassembled WGS sequence"/>
</dbReference>
<keyword evidence="3" id="KW-1185">Reference proteome</keyword>
<dbReference type="AlphaFoldDB" id="A0ABD2NB78"/>
<evidence type="ECO:0008006" key="4">
    <source>
        <dbReference type="Google" id="ProtNLM"/>
    </source>
</evidence>